<comment type="cofactor">
    <cofactor evidence="1">
        <name>Zn(2+)</name>
        <dbReference type="ChEBI" id="CHEBI:29105"/>
    </cofactor>
</comment>
<dbReference type="CDD" id="cd08230">
    <property type="entry name" value="glucose_DH"/>
    <property type="match status" value="1"/>
</dbReference>
<dbReference type="InterPro" id="IPR036291">
    <property type="entry name" value="NAD(P)-bd_dom_sf"/>
</dbReference>
<dbReference type="PANTHER" id="PTHR43189">
    <property type="entry name" value="ZINC-TYPE ALCOHOL DEHYDROGENASE-LIKE PROTEIN C1198.01-RELATED"/>
    <property type="match status" value="1"/>
</dbReference>
<dbReference type="RefSeq" id="WP_344633010.1">
    <property type="nucleotide sequence ID" value="NZ_BAAATJ010000026.1"/>
</dbReference>
<evidence type="ECO:0000259" key="6">
    <source>
        <dbReference type="Pfam" id="PF16912"/>
    </source>
</evidence>
<protein>
    <submittedName>
        <fullName evidence="7">Glucose 1-dehydrogenase</fullName>
    </submittedName>
</protein>
<comment type="caution">
    <text evidence="7">The sequence shown here is derived from an EMBL/GenBank/DDBJ whole genome shotgun (WGS) entry which is preliminary data.</text>
</comment>
<feature type="domain" description="Glucose dehydrogenase C-terminal" evidence="6">
    <location>
        <begin position="145"/>
        <end position="346"/>
    </location>
</feature>
<dbReference type="Gene3D" id="3.40.50.720">
    <property type="entry name" value="NAD(P)-binding Rossmann-like Domain"/>
    <property type="match status" value="1"/>
</dbReference>
<keyword evidence="8" id="KW-1185">Reference proteome</keyword>
<gene>
    <name evidence="7" type="ORF">GCM10010420_45980</name>
</gene>
<name>A0ABN3IT45_9ACTN</name>
<dbReference type="InterPro" id="IPR013154">
    <property type="entry name" value="ADH-like_N"/>
</dbReference>
<organism evidence="7 8">
    <name type="scientific">Streptomyces glaucosporus</name>
    <dbReference type="NCBI Taxonomy" id="284044"/>
    <lineage>
        <taxon>Bacteria</taxon>
        <taxon>Bacillati</taxon>
        <taxon>Actinomycetota</taxon>
        <taxon>Actinomycetes</taxon>
        <taxon>Kitasatosporales</taxon>
        <taxon>Streptomycetaceae</taxon>
        <taxon>Streptomyces</taxon>
    </lineage>
</organism>
<sequence>MRAITVVPGEPDRIRVEEVPEPPLEEGSLLVEGRLLGVCGTDRDIVEHGYGEPPPGRDRLIAGHESLGVVLEAPDGSGFFPGDHVAGIVRRPDPVPCEPCSRGEWDFCRNGRFTERGIKGRDGFGSERWRVEPEYAVRIDPVLGDLGVLLEPASVLAKAWEQTDRIFERSTWRPRTALITGAGPIGLLAALMSVQRGLETHVLDLKDTGPKPDLVAGLGATFHAGGPGDVGVEPDVVVECTGHGPLVFELTRTVAPNSVVCLTGISSGSRKVPVGLDEVNKEMVLENIVLFGTVNAARRHYEQAAGALARADRGWLERLVTRRVPMDDFADALHKGPDDVKVVVDLRA</sequence>
<evidence type="ECO:0000313" key="8">
    <source>
        <dbReference type="Proteomes" id="UP001500058"/>
    </source>
</evidence>
<evidence type="ECO:0000256" key="2">
    <source>
        <dbReference type="ARBA" id="ARBA00022723"/>
    </source>
</evidence>
<dbReference type="InterPro" id="IPR031640">
    <property type="entry name" value="Glu_dehyd_C"/>
</dbReference>
<evidence type="ECO:0000256" key="4">
    <source>
        <dbReference type="ARBA" id="ARBA00023002"/>
    </source>
</evidence>
<dbReference type="SUPFAM" id="SSF50129">
    <property type="entry name" value="GroES-like"/>
    <property type="match status" value="1"/>
</dbReference>
<reference evidence="7 8" key="1">
    <citation type="journal article" date="2019" name="Int. J. Syst. Evol. Microbiol.">
        <title>The Global Catalogue of Microorganisms (GCM) 10K type strain sequencing project: providing services to taxonomists for standard genome sequencing and annotation.</title>
        <authorList>
            <consortium name="The Broad Institute Genomics Platform"/>
            <consortium name="The Broad Institute Genome Sequencing Center for Infectious Disease"/>
            <person name="Wu L."/>
            <person name="Ma J."/>
        </authorList>
    </citation>
    <scope>NUCLEOTIDE SEQUENCE [LARGE SCALE GENOMIC DNA]</scope>
    <source>
        <strain evidence="7 8">JCM 6921</strain>
    </source>
</reference>
<dbReference type="PANTHER" id="PTHR43189:SF2">
    <property type="entry name" value="GLUCOSE 1-DEHYDROGENASE"/>
    <property type="match status" value="1"/>
</dbReference>
<keyword evidence="2" id="KW-0479">Metal-binding</keyword>
<evidence type="ECO:0000313" key="7">
    <source>
        <dbReference type="EMBL" id="GAA2411756.1"/>
    </source>
</evidence>
<dbReference type="EMBL" id="BAAATJ010000026">
    <property type="protein sequence ID" value="GAA2411756.1"/>
    <property type="molecule type" value="Genomic_DNA"/>
</dbReference>
<dbReference type="SUPFAM" id="SSF51735">
    <property type="entry name" value="NAD(P)-binding Rossmann-fold domains"/>
    <property type="match status" value="1"/>
</dbReference>
<dbReference type="Gene3D" id="3.90.180.10">
    <property type="entry name" value="Medium-chain alcohol dehydrogenases, catalytic domain"/>
    <property type="match status" value="1"/>
</dbReference>
<evidence type="ECO:0000256" key="3">
    <source>
        <dbReference type="ARBA" id="ARBA00022833"/>
    </source>
</evidence>
<proteinExistence type="predicted"/>
<dbReference type="InterPro" id="IPR011032">
    <property type="entry name" value="GroES-like_sf"/>
</dbReference>
<keyword evidence="4" id="KW-0560">Oxidoreductase</keyword>
<dbReference type="Pfam" id="PF08240">
    <property type="entry name" value="ADH_N"/>
    <property type="match status" value="1"/>
</dbReference>
<evidence type="ECO:0000256" key="1">
    <source>
        <dbReference type="ARBA" id="ARBA00001947"/>
    </source>
</evidence>
<feature type="domain" description="Alcohol dehydrogenase-like N-terminal" evidence="5">
    <location>
        <begin position="26"/>
        <end position="139"/>
    </location>
</feature>
<dbReference type="Proteomes" id="UP001500058">
    <property type="component" value="Unassembled WGS sequence"/>
</dbReference>
<dbReference type="Pfam" id="PF16912">
    <property type="entry name" value="Glu_dehyd_C"/>
    <property type="match status" value="1"/>
</dbReference>
<evidence type="ECO:0000259" key="5">
    <source>
        <dbReference type="Pfam" id="PF08240"/>
    </source>
</evidence>
<keyword evidence="3" id="KW-0862">Zinc</keyword>
<accession>A0ABN3IT45</accession>